<keyword evidence="2 5" id="KW-0812">Transmembrane</keyword>
<dbReference type="GO" id="GO:0032259">
    <property type="term" value="P:methylation"/>
    <property type="evidence" value="ECO:0007669"/>
    <property type="project" value="UniProtKB-KW"/>
</dbReference>
<proteinExistence type="predicted"/>
<evidence type="ECO:0000256" key="4">
    <source>
        <dbReference type="ARBA" id="ARBA00023136"/>
    </source>
</evidence>
<feature type="transmembrane region" description="Helical" evidence="5">
    <location>
        <begin position="59"/>
        <end position="82"/>
    </location>
</feature>
<evidence type="ECO:0000256" key="1">
    <source>
        <dbReference type="ARBA" id="ARBA00004127"/>
    </source>
</evidence>
<accession>A0A2T5P559</accession>
<evidence type="ECO:0000256" key="2">
    <source>
        <dbReference type="ARBA" id="ARBA00022692"/>
    </source>
</evidence>
<dbReference type="InterPro" id="IPR007318">
    <property type="entry name" value="Phopholipid_MeTrfase"/>
</dbReference>
<evidence type="ECO:0000256" key="3">
    <source>
        <dbReference type="ARBA" id="ARBA00022989"/>
    </source>
</evidence>
<dbReference type="InterPro" id="IPR052527">
    <property type="entry name" value="Metal_cation-efflux_comp"/>
</dbReference>
<dbReference type="PANTHER" id="PTHR43847">
    <property type="entry name" value="BLL3993 PROTEIN"/>
    <property type="match status" value="1"/>
</dbReference>
<dbReference type="Proteomes" id="UP000244064">
    <property type="component" value="Unassembled WGS sequence"/>
</dbReference>
<organism evidence="6 7">
    <name type="scientific">Pseudomonas mangrovi</name>
    <dbReference type="NCBI Taxonomy" id="2161748"/>
    <lineage>
        <taxon>Bacteria</taxon>
        <taxon>Pseudomonadati</taxon>
        <taxon>Pseudomonadota</taxon>
        <taxon>Gammaproteobacteria</taxon>
        <taxon>Pseudomonadales</taxon>
        <taxon>Pseudomonadaceae</taxon>
        <taxon>Pseudomonas</taxon>
    </lineage>
</organism>
<evidence type="ECO:0000256" key="5">
    <source>
        <dbReference type="SAM" id="Phobius"/>
    </source>
</evidence>
<gene>
    <name evidence="6" type="ORF">DBO85_16540</name>
</gene>
<dbReference type="AlphaFoldDB" id="A0A2T5P559"/>
<dbReference type="GO" id="GO:0008168">
    <property type="term" value="F:methyltransferase activity"/>
    <property type="evidence" value="ECO:0007669"/>
    <property type="project" value="UniProtKB-KW"/>
</dbReference>
<keyword evidence="4 5" id="KW-0472">Membrane</keyword>
<dbReference type="Pfam" id="PF04191">
    <property type="entry name" value="PEMT"/>
    <property type="match status" value="1"/>
</dbReference>
<evidence type="ECO:0000313" key="7">
    <source>
        <dbReference type="Proteomes" id="UP000244064"/>
    </source>
</evidence>
<dbReference type="EMBL" id="QASN01000021">
    <property type="protein sequence ID" value="PTU72870.1"/>
    <property type="molecule type" value="Genomic_DNA"/>
</dbReference>
<feature type="transmembrane region" description="Helical" evidence="5">
    <location>
        <begin position="6"/>
        <end position="24"/>
    </location>
</feature>
<evidence type="ECO:0000313" key="6">
    <source>
        <dbReference type="EMBL" id="PTU72870.1"/>
    </source>
</evidence>
<dbReference type="PANTHER" id="PTHR43847:SF1">
    <property type="entry name" value="BLL3993 PROTEIN"/>
    <property type="match status" value="1"/>
</dbReference>
<feature type="transmembrane region" description="Helical" evidence="5">
    <location>
        <begin position="31"/>
        <end position="53"/>
    </location>
</feature>
<sequence>MTLLYDLLFICLGLALAGVSWRSLRDPGSHGFYRLFVFEAALLLLWRALPVWFAARFAWYQLISWGLLFVALYLLLHSLYLLRSRGGQGAARPGQEANFAFENTASLVESGLYRWVRHPMYSALLLFAWGLFWKRPDLLGGIAAGVATLAMLATARVEERENLATFGEAYRDYMKRTWRFIPLVF</sequence>
<keyword evidence="7" id="KW-1185">Reference proteome</keyword>
<dbReference type="GO" id="GO:0012505">
    <property type="term" value="C:endomembrane system"/>
    <property type="evidence" value="ECO:0007669"/>
    <property type="project" value="UniProtKB-SubCell"/>
</dbReference>
<keyword evidence="6" id="KW-0808">Transferase</keyword>
<dbReference type="RefSeq" id="WP_108108492.1">
    <property type="nucleotide sequence ID" value="NZ_QASN01000021.1"/>
</dbReference>
<dbReference type="Gene3D" id="1.20.120.1630">
    <property type="match status" value="1"/>
</dbReference>
<comment type="caution">
    <text evidence="6">The sequence shown here is derived from an EMBL/GenBank/DDBJ whole genome shotgun (WGS) entry which is preliminary data.</text>
</comment>
<dbReference type="OrthoDB" id="9811969at2"/>
<keyword evidence="3 5" id="KW-1133">Transmembrane helix</keyword>
<protein>
    <submittedName>
        <fullName evidence="6">Isoprenylcysteine carboxyl methyltransferase</fullName>
    </submittedName>
</protein>
<keyword evidence="6" id="KW-0489">Methyltransferase</keyword>
<name>A0A2T5P559_9PSED</name>
<reference evidence="6 7" key="1">
    <citation type="submission" date="2018-04" db="EMBL/GenBank/DDBJ databases">
        <title>Pseudomonas sp. nov., isolated from mangrove soil.</title>
        <authorList>
            <person name="Chen C."/>
        </authorList>
    </citation>
    <scope>NUCLEOTIDE SEQUENCE [LARGE SCALE GENOMIC DNA]</scope>
    <source>
        <strain evidence="6 7">TC-11</strain>
    </source>
</reference>
<comment type="subcellular location">
    <subcellularLocation>
        <location evidence="1">Endomembrane system</location>
        <topology evidence="1">Multi-pass membrane protein</topology>
    </subcellularLocation>
</comment>